<dbReference type="EMBL" id="BAAATR010000039">
    <property type="protein sequence ID" value="GAA2269799.1"/>
    <property type="molecule type" value="Genomic_DNA"/>
</dbReference>
<evidence type="ECO:0000256" key="1">
    <source>
        <dbReference type="ARBA" id="ARBA00004651"/>
    </source>
</evidence>
<comment type="caution">
    <text evidence="8">The sequence shown here is derived from an EMBL/GenBank/DDBJ whole genome shotgun (WGS) entry which is preliminary data.</text>
</comment>
<feature type="transmembrane region" description="Helical" evidence="6">
    <location>
        <begin position="329"/>
        <end position="347"/>
    </location>
</feature>
<evidence type="ECO:0000256" key="4">
    <source>
        <dbReference type="ARBA" id="ARBA00023136"/>
    </source>
</evidence>
<feature type="transmembrane region" description="Helical" evidence="6">
    <location>
        <begin position="411"/>
        <end position="432"/>
    </location>
</feature>
<feature type="transmembrane region" description="Helical" evidence="6">
    <location>
        <begin position="167"/>
        <end position="184"/>
    </location>
</feature>
<keyword evidence="4 6" id="KW-0472">Membrane</keyword>
<feature type="transmembrane region" description="Helical" evidence="6">
    <location>
        <begin position="40"/>
        <end position="60"/>
    </location>
</feature>
<feature type="compositionally biased region" description="Low complexity" evidence="5">
    <location>
        <begin position="16"/>
        <end position="31"/>
    </location>
</feature>
<evidence type="ECO:0000313" key="8">
    <source>
        <dbReference type="EMBL" id="GAA2269799.1"/>
    </source>
</evidence>
<feature type="transmembrane region" description="Helical" evidence="6">
    <location>
        <begin position="353"/>
        <end position="372"/>
    </location>
</feature>
<organism evidence="8 9">
    <name type="scientific">Kitasatospora cystarginea</name>
    <dbReference type="NCBI Taxonomy" id="58350"/>
    <lineage>
        <taxon>Bacteria</taxon>
        <taxon>Bacillati</taxon>
        <taxon>Actinomycetota</taxon>
        <taxon>Actinomycetes</taxon>
        <taxon>Kitasatosporales</taxon>
        <taxon>Streptomycetaceae</taxon>
        <taxon>Kitasatospora</taxon>
    </lineage>
</organism>
<reference evidence="9" key="1">
    <citation type="journal article" date="2019" name="Int. J. Syst. Evol. Microbiol.">
        <title>The Global Catalogue of Microorganisms (GCM) 10K type strain sequencing project: providing services to taxonomists for standard genome sequencing and annotation.</title>
        <authorList>
            <consortium name="The Broad Institute Genomics Platform"/>
            <consortium name="The Broad Institute Genome Sequencing Center for Infectious Disease"/>
            <person name="Wu L."/>
            <person name="Ma J."/>
        </authorList>
    </citation>
    <scope>NUCLEOTIDE SEQUENCE [LARGE SCALE GENOMIC DNA]</scope>
    <source>
        <strain evidence="9">JCM 7356</strain>
    </source>
</reference>
<feature type="transmembrane region" description="Helical" evidence="6">
    <location>
        <begin position="384"/>
        <end position="405"/>
    </location>
</feature>
<name>A0ABP5RPQ6_9ACTN</name>
<feature type="transmembrane region" description="Helical" evidence="6">
    <location>
        <begin position="128"/>
        <end position="155"/>
    </location>
</feature>
<keyword evidence="9" id="KW-1185">Reference proteome</keyword>
<proteinExistence type="predicted"/>
<gene>
    <name evidence="8" type="ORF">GCM10010430_64420</name>
</gene>
<keyword evidence="2 6" id="KW-0812">Transmembrane</keyword>
<dbReference type="Gene3D" id="1.20.1250.20">
    <property type="entry name" value="MFS general substrate transporter like domains"/>
    <property type="match status" value="2"/>
</dbReference>
<dbReference type="RefSeq" id="WP_425557824.1">
    <property type="nucleotide sequence ID" value="NZ_BAAATR010000039.1"/>
</dbReference>
<dbReference type="InterPro" id="IPR036259">
    <property type="entry name" value="MFS_trans_sf"/>
</dbReference>
<feature type="transmembrane region" description="Helical" evidence="6">
    <location>
        <begin position="296"/>
        <end position="317"/>
    </location>
</feature>
<feature type="region of interest" description="Disordered" evidence="5">
    <location>
        <begin position="221"/>
        <end position="253"/>
    </location>
</feature>
<evidence type="ECO:0000256" key="2">
    <source>
        <dbReference type="ARBA" id="ARBA00022692"/>
    </source>
</evidence>
<evidence type="ECO:0000256" key="3">
    <source>
        <dbReference type="ARBA" id="ARBA00022989"/>
    </source>
</evidence>
<dbReference type="SUPFAM" id="SSF103473">
    <property type="entry name" value="MFS general substrate transporter"/>
    <property type="match status" value="1"/>
</dbReference>
<feature type="transmembrane region" description="Helical" evidence="6">
    <location>
        <begin position="259"/>
        <end position="276"/>
    </location>
</feature>
<dbReference type="CDD" id="cd17393">
    <property type="entry name" value="MFS_MosC_like"/>
    <property type="match status" value="1"/>
</dbReference>
<evidence type="ECO:0000259" key="7">
    <source>
        <dbReference type="PROSITE" id="PS50850"/>
    </source>
</evidence>
<dbReference type="InterPro" id="IPR051788">
    <property type="entry name" value="MFS_Transporter"/>
</dbReference>
<feature type="transmembrane region" description="Helical" evidence="6">
    <location>
        <begin position="104"/>
        <end position="122"/>
    </location>
</feature>
<comment type="subcellular location">
    <subcellularLocation>
        <location evidence="1">Cell membrane</location>
        <topology evidence="1">Multi-pass membrane protein</topology>
    </subcellularLocation>
</comment>
<sequence>MPLLNKTRARSEAQNPPFGRPGTAPGPGTAPSRSWSPARIALTAFFAVDGFLFAAWVVRIPDIRAQVSASHSALGLALLCISAGAVATMPLIGRLCVRSGSRPTTVGALVALSLAVLLPAHMHSVLGLGLVLLLFGAAYGAANVSMNSAAVDLVAELDRPVMPSFHAGYSLGGLLGAGVGGLLAGRLSTAWALGLSGLLGLLVTALAGTALLRSPATIRRPVPRTAGPDSTGPAAAADLRGPRTGSATGSRSAMPTRTAGVLVLLLGLVALCDAYGEGSLADWATLHLTDDVRASAGLAATGFAAYAFAMTAGRIAGTWLSIRLGQTRVVLYGGLTAGTGMLIAALASNVPVALAGFVLVGLGLSNIFPLAIAQAGAIGGPRGVATASTLGYAGMLIGPPVIGFLADATSLPIALTTVAATSALTGLLAVAVRARRTRERTAPA</sequence>
<dbReference type="PANTHER" id="PTHR23514">
    <property type="entry name" value="BYPASS OF STOP CODON PROTEIN 6"/>
    <property type="match status" value="1"/>
</dbReference>
<dbReference type="InterPro" id="IPR020846">
    <property type="entry name" value="MFS_dom"/>
</dbReference>
<dbReference type="PROSITE" id="PS50850">
    <property type="entry name" value="MFS"/>
    <property type="match status" value="1"/>
</dbReference>
<dbReference type="InterPro" id="IPR011701">
    <property type="entry name" value="MFS"/>
</dbReference>
<dbReference type="Pfam" id="PF07690">
    <property type="entry name" value="MFS_1"/>
    <property type="match status" value="2"/>
</dbReference>
<feature type="transmembrane region" description="Helical" evidence="6">
    <location>
        <begin position="72"/>
        <end position="92"/>
    </location>
</feature>
<accession>A0ABP5RPQ6</accession>
<evidence type="ECO:0000313" key="9">
    <source>
        <dbReference type="Proteomes" id="UP001500305"/>
    </source>
</evidence>
<dbReference type="Proteomes" id="UP001500305">
    <property type="component" value="Unassembled WGS sequence"/>
</dbReference>
<evidence type="ECO:0000256" key="5">
    <source>
        <dbReference type="SAM" id="MobiDB-lite"/>
    </source>
</evidence>
<dbReference type="PANTHER" id="PTHR23514:SF13">
    <property type="entry name" value="INNER MEMBRANE PROTEIN YBJJ"/>
    <property type="match status" value="1"/>
</dbReference>
<feature type="region of interest" description="Disordered" evidence="5">
    <location>
        <begin position="1"/>
        <end position="32"/>
    </location>
</feature>
<feature type="domain" description="Major facilitator superfamily (MFS) profile" evidence="7">
    <location>
        <begin position="38"/>
        <end position="438"/>
    </location>
</feature>
<keyword evidence="3 6" id="KW-1133">Transmembrane helix</keyword>
<feature type="transmembrane region" description="Helical" evidence="6">
    <location>
        <begin position="190"/>
        <end position="212"/>
    </location>
</feature>
<evidence type="ECO:0000256" key="6">
    <source>
        <dbReference type="SAM" id="Phobius"/>
    </source>
</evidence>
<protein>
    <submittedName>
        <fullName evidence="8">MFS transporter</fullName>
    </submittedName>
</protein>